<gene>
    <name evidence="1" type="ORF">T4B_8800</name>
</gene>
<evidence type="ECO:0000313" key="1">
    <source>
        <dbReference type="EMBL" id="KRY98605.1"/>
    </source>
</evidence>
<dbReference type="AlphaFoldDB" id="A0A0V1GK34"/>
<protein>
    <submittedName>
        <fullName evidence="1">Uncharacterized protein</fullName>
    </submittedName>
</protein>
<reference evidence="1 2" key="1">
    <citation type="submission" date="2015-01" db="EMBL/GenBank/DDBJ databases">
        <title>Evolution of Trichinella species and genotypes.</title>
        <authorList>
            <person name="Korhonen P.K."/>
            <person name="Edoardo P."/>
            <person name="Giuseppe L.R."/>
            <person name="Gasser R.B."/>
        </authorList>
    </citation>
    <scope>NUCLEOTIDE SEQUENCE [LARGE SCALE GENOMIC DNA]</scope>
    <source>
        <strain evidence="1">ISS588</strain>
    </source>
</reference>
<sequence length="62" mass="7345">MDYMPFSAVVSQRRQFNGRTVNVNRQTPVEEKVDKLIKNKMQRILNMISMSEVFSMNSEDFK</sequence>
<proteinExistence type="predicted"/>
<keyword evidence="2" id="KW-1185">Reference proteome</keyword>
<accession>A0A0V1GK34</accession>
<dbReference type="Proteomes" id="UP000054805">
    <property type="component" value="Unassembled WGS sequence"/>
</dbReference>
<comment type="caution">
    <text evidence="1">The sequence shown here is derived from an EMBL/GenBank/DDBJ whole genome shotgun (WGS) entry which is preliminary data.</text>
</comment>
<dbReference type="EMBL" id="JYDS01001641">
    <property type="protein sequence ID" value="KRY98605.1"/>
    <property type="molecule type" value="Genomic_DNA"/>
</dbReference>
<evidence type="ECO:0000313" key="2">
    <source>
        <dbReference type="Proteomes" id="UP000054805"/>
    </source>
</evidence>
<name>A0A0V1GK34_TRIPS</name>
<organism evidence="1 2">
    <name type="scientific">Trichinella pseudospiralis</name>
    <name type="common">Parasitic roundworm</name>
    <dbReference type="NCBI Taxonomy" id="6337"/>
    <lineage>
        <taxon>Eukaryota</taxon>
        <taxon>Metazoa</taxon>
        <taxon>Ecdysozoa</taxon>
        <taxon>Nematoda</taxon>
        <taxon>Enoplea</taxon>
        <taxon>Dorylaimia</taxon>
        <taxon>Trichinellida</taxon>
        <taxon>Trichinellidae</taxon>
        <taxon>Trichinella</taxon>
    </lineage>
</organism>